<dbReference type="PANTHER" id="PTHR11709:SF502">
    <property type="entry name" value="MULTICOPPER OXIDASE"/>
    <property type="match status" value="1"/>
</dbReference>
<comment type="catalytic activity">
    <reaction evidence="1">
        <text>4 hydroquinone + O2 = 4 benzosemiquinone + 2 H2O</text>
        <dbReference type="Rhea" id="RHEA:11276"/>
        <dbReference type="ChEBI" id="CHEBI:15377"/>
        <dbReference type="ChEBI" id="CHEBI:15379"/>
        <dbReference type="ChEBI" id="CHEBI:17594"/>
        <dbReference type="ChEBI" id="CHEBI:17977"/>
        <dbReference type="EC" id="1.10.3.2"/>
    </reaction>
</comment>
<dbReference type="CDD" id="cd13854">
    <property type="entry name" value="CuRO_1_MaLCC_like"/>
    <property type="match status" value="1"/>
</dbReference>
<evidence type="ECO:0000313" key="18">
    <source>
        <dbReference type="Proteomes" id="UP000027238"/>
    </source>
</evidence>
<feature type="domain" description="Plastocyanin-like" evidence="16">
    <location>
        <begin position="73"/>
        <end position="191"/>
    </location>
</feature>
<evidence type="ECO:0000256" key="12">
    <source>
        <dbReference type="ARBA" id="ARBA00023185"/>
    </source>
</evidence>
<dbReference type="InterPro" id="IPR045087">
    <property type="entry name" value="Cu-oxidase_fam"/>
</dbReference>
<dbReference type="EMBL" id="JMSE01001253">
    <property type="protein sequence ID" value="KDN63252.1"/>
    <property type="molecule type" value="Genomic_DNA"/>
</dbReference>
<evidence type="ECO:0000256" key="10">
    <source>
        <dbReference type="ARBA" id="ARBA00023157"/>
    </source>
</evidence>
<dbReference type="Proteomes" id="UP000027238">
    <property type="component" value="Unassembled WGS sequence"/>
</dbReference>
<dbReference type="FunFam" id="2.60.40.420:FF:000038">
    <property type="entry name" value="Extracellular dihydrogeodin oxidase/laccase"/>
    <property type="match status" value="1"/>
</dbReference>
<dbReference type="OMA" id="KWDYGDD"/>
<gene>
    <name evidence="17" type="ORF">CSUB01_04696</name>
</gene>
<evidence type="ECO:0000256" key="4">
    <source>
        <dbReference type="ARBA" id="ARBA00012297"/>
    </source>
</evidence>
<dbReference type="HOGENOM" id="CLU_006504_3_2_1"/>
<evidence type="ECO:0000259" key="14">
    <source>
        <dbReference type="Pfam" id="PF00394"/>
    </source>
</evidence>
<dbReference type="AlphaFoldDB" id="A0A066X2U3"/>
<dbReference type="CDD" id="cd13880">
    <property type="entry name" value="CuRO_2_MaLCC_like"/>
    <property type="match status" value="1"/>
</dbReference>
<protein>
    <recommendedName>
        <fullName evidence="4">laccase</fullName>
        <ecNumber evidence="4">1.10.3.2</ecNumber>
    </recommendedName>
</protein>
<dbReference type="FunFam" id="2.60.40.420:FF:000046">
    <property type="entry name" value="Multicopper oxidase"/>
    <property type="match status" value="1"/>
</dbReference>
<comment type="caution">
    <text evidence="17">The sequence shown here is derived from an EMBL/GenBank/DDBJ whole genome shotgun (WGS) entry which is preliminary data.</text>
</comment>
<dbReference type="InterPro" id="IPR011707">
    <property type="entry name" value="Cu-oxidase-like_N"/>
</dbReference>
<proteinExistence type="inferred from homology"/>
<evidence type="ECO:0000256" key="8">
    <source>
        <dbReference type="ARBA" id="ARBA00023002"/>
    </source>
</evidence>
<accession>A0A066X2U3</accession>
<keyword evidence="10" id="KW-1015">Disulfide bond</keyword>
<evidence type="ECO:0000256" key="11">
    <source>
        <dbReference type="ARBA" id="ARBA00023180"/>
    </source>
</evidence>
<feature type="signal peptide" evidence="13">
    <location>
        <begin position="1"/>
        <end position="20"/>
    </location>
</feature>
<evidence type="ECO:0000256" key="9">
    <source>
        <dbReference type="ARBA" id="ARBA00023008"/>
    </source>
</evidence>
<evidence type="ECO:0000259" key="15">
    <source>
        <dbReference type="Pfam" id="PF07731"/>
    </source>
</evidence>
<feature type="domain" description="Plastocyanin-like" evidence="15">
    <location>
        <begin position="414"/>
        <end position="531"/>
    </location>
</feature>
<evidence type="ECO:0000256" key="1">
    <source>
        <dbReference type="ARBA" id="ARBA00000349"/>
    </source>
</evidence>
<dbReference type="Pfam" id="PF00394">
    <property type="entry name" value="Cu-oxidase"/>
    <property type="match status" value="1"/>
</dbReference>
<dbReference type="GO" id="GO:0052716">
    <property type="term" value="F:hydroquinone:oxygen oxidoreductase activity"/>
    <property type="evidence" value="ECO:0007669"/>
    <property type="project" value="UniProtKB-EC"/>
</dbReference>
<evidence type="ECO:0000256" key="2">
    <source>
        <dbReference type="ARBA" id="ARBA00001935"/>
    </source>
</evidence>
<keyword evidence="6 13" id="KW-0732">Signal</keyword>
<keyword evidence="7" id="KW-0677">Repeat</keyword>
<dbReference type="GO" id="GO:0046274">
    <property type="term" value="P:lignin catabolic process"/>
    <property type="evidence" value="ECO:0007669"/>
    <property type="project" value="UniProtKB-KW"/>
</dbReference>
<dbReference type="PANTHER" id="PTHR11709">
    <property type="entry name" value="MULTI-COPPER OXIDASE"/>
    <property type="match status" value="1"/>
</dbReference>
<feature type="chain" id="PRO_5001633524" description="laccase" evidence="13">
    <location>
        <begin position="21"/>
        <end position="565"/>
    </location>
</feature>
<organism evidence="17 18">
    <name type="scientific">Colletotrichum sublineola</name>
    <name type="common">Sorghum anthracnose fungus</name>
    <dbReference type="NCBI Taxonomy" id="1173701"/>
    <lineage>
        <taxon>Eukaryota</taxon>
        <taxon>Fungi</taxon>
        <taxon>Dikarya</taxon>
        <taxon>Ascomycota</taxon>
        <taxon>Pezizomycotina</taxon>
        <taxon>Sordariomycetes</taxon>
        <taxon>Hypocreomycetidae</taxon>
        <taxon>Glomerellales</taxon>
        <taxon>Glomerellaceae</taxon>
        <taxon>Colletotrichum</taxon>
        <taxon>Colletotrichum graminicola species complex</taxon>
    </lineage>
</organism>
<dbReference type="InterPro" id="IPR008972">
    <property type="entry name" value="Cupredoxin"/>
</dbReference>
<reference evidence="18" key="1">
    <citation type="journal article" date="2014" name="Genome Announc.">
        <title>Draft genome sequence of Colletotrichum sublineola, a destructive pathogen of cultivated sorghum.</title>
        <authorList>
            <person name="Baroncelli R."/>
            <person name="Sanz-Martin J.M."/>
            <person name="Rech G.E."/>
            <person name="Sukno S.A."/>
            <person name="Thon M.R."/>
        </authorList>
    </citation>
    <scope>NUCLEOTIDE SEQUENCE [LARGE SCALE GENOMIC DNA]</scope>
    <source>
        <strain evidence="18">TX430BB</strain>
    </source>
</reference>
<keyword evidence="8" id="KW-0560">Oxidoreductase</keyword>
<evidence type="ECO:0000313" key="17">
    <source>
        <dbReference type="EMBL" id="KDN63252.1"/>
    </source>
</evidence>
<evidence type="ECO:0000256" key="7">
    <source>
        <dbReference type="ARBA" id="ARBA00022737"/>
    </source>
</evidence>
<feature type="domain" description="Plastocyanin-like" evidence="14">
    <location>
        <begin position="201"/>
        <end position="334"/>
    </location>
</feature>
<dbReference type="InterPro" id="IPR001117">
    <property type="entry name" value="Cu-oxidase_2nd"/>
</dbReference>
<dbReference type="EC" id="1.10.3.2" evidence="4"/>
<evidence type="ECO:0000256" key="13">
    <source>
        <dbReference type="SAM" id="SignalP"/>
    </source>
</evidence>
<keyword evidence="9" id="KW-0186">Copper</keyword>
<dbReference type="Gene3D" id="2.60.40.420">
    <property type="entry name" value="Cupredoxins - blue copper proteins"/>
    <property type="match status" value="3"/>
</dbReference>
<dbReference type="CDD" id="cd13901">
    <property type="entry name" value="CuRO_3_MaLCC_like"/>
    <property type="match status" value="1"/>
</dbReference>
<keyword evidence="5" id="KW-0479">Metal-binding</keyword>
<evidence type="ECO:0000256" key="3">
    <source>
        <dbReference type="ARBA" id="ARBA00010609"/>
    </source>
</evidence>
<evidence type="ECO:0000256" key="6">
    <source>
        <dbReference type="ARBA" id="ARBA00022729"/>
    </source>
</evidence>
<name>A0A066X2U3_COLSU</name>
<keyword evidence="11" id="KW-0325">Glycoprotein</keyword>
<dbReference type="FunFam" id="2.60.40.420:FF:000021">
    <property type="entry name" value="Extracellular dihydrogeodin oxidase/laccase"/>
    <property type="match status" value="1"/>
</dbReference>
<dbReference type="STRING" id="1173701.A0A066X2U3"/>
<evidence type="ECO:0000259" key="16">
    <source>
        <dbReference type="Pfam" id="PF07732"/>
    </source>
</evidence>
<comment type="cofactor">
    <cofactor evidence="2">
        <name>Cu cation</name>
        <dbReference type="ChEBI" id="CHEBI:23378"/>
    </cofactor>
</comment>
<dbReference type="OrthoDB" id="2121828at2759"/>
<keyword evidence="12" id="KW-0439">Lignin degradation</keyword>
<evidence type="ECO:0000256" key="5">
    <source>
        <dbReference type="ARBA" id="ARBA00022723"/>
    </source>
</evidence>
<sequence>MYKRSLLGCFALLSSAFVSGAPYSPTSPVEKRQDCVFDSALNPSCWDGTHDLSTNWYEEAPNTGVIREYWFEVTNTTMAPDGVERMVLSINGTVPGPTIVADWGDTVGLPVVHLKNSLENNGTSLHFHGIRQNYTNEADGVASITQCPTAPGDSITYTWHASQYGSSWYHSHFALQAWNGVFGGIIVNGPASAPYDEDLGTIILSDWFHQTTDELYEVAATSGPPTPQTGLINGVGKYNDLGSRFTTAFESGKSYRMRLVNAAIDTHWRFMIDNHTLEVISADFVPLNPFNASDVSIGIGQRYDVVVRAKQDSGDYWLRAIPQLACSANENTLDIKGIVRYDAASTADPVGEVPEYTDDCKDEPMSNLVPFVPIEAGEQSYDDTLTVGLQVVSSQFKWTLNNNTFLSDWGYPTIEQVFNGNDNYSAQQNIVHLDEANVWVHFIIQNPIGLAHPIHLHGHDFWILAQGTGTYDASVSLQNVNAPRRDVAMLPGSGYLVIGFYTDNPGVWLMHCHIGWHTSLGFALQLIERPNELAALTNVDTMNNTCAKWNTYAKEKSVHQEDSGV</sequence>
<dbReference type="Pfam" id="PF07731">
    <property type="entry name" value="Cu-oxidase_2"/>
    <property type="match status" value="1"/>
</dbReference>
<comment type="similarity">
    <text evidence="3">Belongs to the multicopper oxidase family.</text>
</comment>
<keyword evidence="18" id="KW-1185">Reference proteome</keyword>
<dbReference type="GO" id="GO:0005507">
    <property type="term" value="F:copper ion binding"/>
    <property type="evidence" value="ECO:0007669"/>
    <property type="project" value="InterPro"/>
</dbReference>
<dbReference type="SUPFAM" id="SSF49503">
    <property type="entry name" value="Cupredoxins"/>
    <property type="match status" value="3"/>
</dbReference>
<dbReference type="Pfam" id="PF07732">
    <property type="entry name" value="Cu-oxidase_3"/>
    <property type="match status" value="1"/>
</dbReference>
<dbReference type="eggNOG" id="KOG1263">
    <property type="taxonomic scope" value="Eukaryota"/>
</dbReference>
<dbReference type="InterPro" id="IPR011706">
    <property type="entry name" value="Cu-oxidase_C"/>
</dbReference>